<accession>A0A6L9G830</accession>
<evidence type="ECO:0000256" key="1">
    <source>
        <dbReference type="SAM" id="Phobius"/>
    </source>
</evidence>
<feature type="transmembrane region" description="Helical" evidence="1">
    <location>
        <begin position="403"/>
        <end position="424"/>
    </location>
</feature>
<dbReference type="AlphaFoldDB" id="A0A6L9G830"/>
<dbReference type="Pfam" id="PF07786">
    <property type="entry name" value="HGSNAT_cat"/>
    <property type="match status" value="1"/>
</dbReference>
<feature type="transmembrane region" description="Helical" evidence="1">
    <location>
        <begin position="169"/>
        <end position="188"/>
    </location>
</feature>
<feature type="transmembrane region" description="Helical" evidence="1">
    <location>
        <begin position="260"/>
        <end position="279"/>
    </location>
</feature>
<feature type="transmembrane region" description="Helical" evidence="1">
    <location>
        <begin position="225"/>
        <end position="248"/>
    </location>
</feature>
<keyword evidence="1" id="KW-0812">Transmembrane</keyword>
<dbReference type="InterPro" id="IPR012429">
    <property type="entry name" value="HGSNAT_cat"/>
</dbReference>
<feature type="transmembrane region" description="Helical" evidence="1">
    <location>
        <begin position="431"/>
        <end position="452"/>
    </location>
</feature>
<reference evidence="3 4" key="1">
    <citation type="submission" date="2020-01" db="EMBL/GenBank/DDBJ databases">
        <title>Glutamicibacter soli M275.</title>
        <authorList>
            <person name="Meng X."/>
        </authorList>
    </citation>
    <scope>NUCLEOTIDE SEQUENCE [LARGE SCALE GENOMIC DNA]</scope>
    <source>
        <strain evidence="3 4">M275</strain>
    </source>
</reference>
<gene>
    <name evidence="3" type="ORF">GT020_04785</name>
</gene>
<evidence type="ECO:0000259" key="2">
    <source>
        <dbReference type="Pfam" id="PF07786"/>
    </source>
</evidence>
<proteinExistence type="predicted"/>
<feature type="transmembrane region" description="Helical" evidence="1">
    <location>
        <begin position="195"/>
        <end position="213"/>
    </location>
</feature>
<sequence>MVVTSVKPPRALAGKWQSDVKAIKVSKLLQVTHEIDYKIQLVTTIEQSEDPVAPAHSQASFRTRLQNFGRPPRVMGLDLARGLAILGMVVAHLDMPEEVDLFAPGTWGALANGRSSLLFALLAGISISFMTGGRSRPSAAELPQIRLAMLGRGAFIFAIGLVLELLNTPIAVILTIYGVLYVAAIPFLRWSAGKLLVLSVICAVLGPATLAVLKTVLLEPFAPGVMLTFFGIYSAAAWLALIFAGMAIGQFRLASAATAGKLLAAGMVLAFIGYGAALIPAPGSVTPFLEESFDGEELIGDSSMPMPEYAPAEKLDLGGMYCEGEPGSYVSCVPPEEVPERQSMDEPGLSSDQWPHSSSYDASYFSGMGWAELAQTISPEEIGASAWLAFFSAEPHSGATAEIIGSGGFALIVLGLCLLVAAPLRWIALPVAAMGSMPLTAYCAHLVSYFIAAGPGGMLMSDTALPLTVMALLIGSTLWAIFLGRGPLERLAGLSARAMAGAPNPVQTGNRTTE</sequence>
<keyword evidence="1" id="KW-1133">Transmembrane helix</keyword>
<organism evidence="3 4">
    <name type="scientific">Glutamicibacter soli</name>
    <dbReference type="NCBI Taxonomy" id="453836"/>
    <lineage>
        <taxon>Bacteria</taxon>
        <taxon>Bacillati</taxon>
        <taxon>Actinomycetota</taxon>
        <taxon>Actinomycetes</taxon>
        <taxon>Micrococcales</taxon>
        <taxon>Micrococcaceae</taxon>
        <taxon>Glutamicibacter</taxon>
    </lineage>
</organism>
<evidence type="ECO:0000313" key="3">
    <source>
        <dbReference type="EMBL" id="NAZ15386.1"/>
    </source>
</evidence>
<feature type="domain" description="Heparan-alpha-glucosaminide N-acetyltransferase catalytic" evidence="2">
    <location>
        <begin position="73"/>
        <end position="273"/>
    </location>
</feature>
<dbReference type="Proteomes" id="UP000477543">
    <property type="component" value="Unassembled WGS sequence"/>
</dbReference>
<keyword evidence="1" id="KW-0472">Membrane</keyword>
<comment type="caution">
    <text evidence="3">The sequence shown here is derived from an EMBL/GenBank/DDBJ whole genome shotgun (WGS) entry which is preliminary data.</text>
</comment>
<feature type="transmembrane region" description="Helical" evidence="1">
    <location>
        <begin position="464"/>
        <end position="484"/>
    </location>
</feature>
<protein>
    <submittedName>
        <fullName evidence="3">DUF1624 domain-containing protein</fullName>
    </submittedName>
</protein>
<evidence type="ECO:0000313" key="4">
    <source>
        <dbReference type="Proteomes" id="UP000477543"/>
    </source>
</evidence>
<dbReference type="EMBL" id="WYDN01000003">
    <property type="protein sequence ID" value="NAZ15386.1"/>
    <property type="molecule type" value="Genomic_DNA"/>
</dbReference>
<name>A0A6L9G830_9MICC</name>